<accession>A0A853DMF0</accession>
<protein>
    <submittedName>
        <fullName evidence="2">Pimeloyl-ACP methyl ester carboxylesterase</fullName>
    </submittedName>
</protein>
<dbReference type="Proteomes" id="UP000571817">
    <property type="component" value="Unassembled WGS sequence"/>
</dbReference>
<dbReference type="PANTHER" id="PTHR43433:SF1">
    <property type="entry name" value="BLL5160 PROTEIN"/>
    <property type="match status" value="1"/>
</dbReference>
<dbReference type="InterPro" id="IPR050471">
    <property type="entry name" value="AB_hydrolase"/>
</dbReference>
<evidence type="ECO:0000259" key="1">
    <source>
        <dbReference type="Pfam" id="PF00561"/>
    </source>
</evidence>
<dbReference type="Pfam" id="PF00561">
    <property type="entry name" value="Abhydrolase_1"/>
    <property type="match status" value="1"/>
</dbReference>
<keyword evidence="3" id="KW-1185">Reference proteome</keyword>
<gene>
    <name evidence="2" type="ORF">HNR15_002268</name>
</gene>
<dbReference type="GO" id="GO:0003824">
    <property type="term" value="F:catalytic activity"/>
    <property type="evidence" value="ECO:0007669"/>
    <property type="project" value="UniProtKB-ARBA"/>
</dbReference>
<dbReference type="EMBL" id="JACCFW010000001">
    <property type="protein sequence ID" value="NYJ75305.1"/>
    <property type="molecule type" value="Genomic_DNA"/>
</dbReference>
<dbReference type="InterPro" id="IPR029058">
    <property type="entry name" value="AB_hydrolase_fold"/>
</dbReference>
<dbReference type="Gene3D" id="3.40.50.1820">
    <property type="entry name" value="alpha/beta hydrolase"/>
    <property type="match status" value="1"/>
</dbReference>
<dbReference type="AlphaFoldDB" id="A0A853DMF0"/>
<sequence>MTLIDLPDGRRLDVRVDGPDDAPVLLFHHGTPGSVPAFGFLVRAAADLGLRTVTYARAGYGDSTRNPGRDVAAVVPDMIAILDHLGVARCVTAGWSGGGPHALACGALAPERFGGVLVMAGVAPYDAAGLDFLAGMGEDNVEEFDATRAGEAKWREVMETSVRELADATPQNIIESMSSLLPQVDRAVLSEEFGDDLAAGFRDGLRVSGDGWLDDDLALVRPWGFDLAQVRVPTSLWQGSEDLMVPFAHGEWLAGHLPGVRAHLLHGEGHLSVVIGSIAQMLHELVASPV</sequence>
<evidence type="ECO:0000313" key="2">
    <source>
        <dbReference type="EMBL" id="NYJ75305.1"/>
    </source>
</evidence>
<dbReference type="PANTHER" id="PTHR43433">
    <property type="entry name" value="HYDROLASE, ALPHA/BETA FOLD FAMILY PROTEIN"/>
    <property type="match status" value="1"/>
</dbReference>
<comment type="caution">
    <text evidence="2">The sequence shown here is derived from an EMBL/GenBank/DDBJ whole genome shotgun (WGS) entry which is preliminary data.</text>
</comment>
<reference evidence="2 3" key="1">
    <citation type="submission" date="2020-07" db="EMBL/GenBank/DDBJ databases">
        <title>Sequencing the genomes of 1000 actinobacteria strains.</title>
        <authorList>
            <person name="Klenk H.-P."/>
        </authorList>
    </citation>
    <scope>NUCLEOTIDE SEQUENCE [LARGE SCALE GENOMIC DNA]</scope>
    <source>
        <strain evidence="2 3">DSM 29531</strain>
    </source>
</reference>
<dbReference type="SUPFAM" id="SSF53474">
    <property type="entry name" value="alpha/beta-Hydrolases"/>
    <property type="match status" value="1"/>
</dbReference>
<name>A0A853DMF0_9MICO</name>
<dbReference type="InterPro" id="IPR000073">
    <property type="entry name" value="AB_hydrolase_1"/>
</dbReference>
<dbReference type="RefSeq" id="WP_179481857.1">
    <property type="nucleotide sequence ID" value="NZ_JACCFW010000001.1"/>
</dbReference>
<organism evidence="2 3">
    <name type="scientific">Allobranchiibius huperziae</name>
    <dbReference type="NCBI Taxonomy" id="1874116"/>
    <lineage>
        <taxon>Bacteria</taxon>
        <taxon>Bacillati</taxon>
        <taxon>Actinomycetota</taxon>
        <taxon>Actinomycetes</taxon>
        <taxon>Micrococcales</taxon>
        <taxon>Dermacoccaceae</taxon>
        <taxon>Allobranchiibius</taxon>
    </lineage>
</organism>
<proteinExistence type="predicted"/>
<evidence type="ECO:0000313" key="3">
    <source>
        <dbReference type="Proteomes" id="UP000571817"/>
    </source>
</evidence>
<feature type="domain" description="AB hydrolase-1" evidence="1">
    <location>
        <begin position="23"/>
        <end position="272"/>
    </location>
</feature>